<dbReference type="EMBL" id="CABPSN010000002">
    <property type="protein sequence ID" value="VVD94944.1"/>
    <property type="molecule type" value="Genomic_DNA"/>
</dbReference>
<dbReference type="AlphaFoldDB" id="A0A5E4U7U7"/>
<dbReference type="Pfam" id="PF13614">
    <property type="entry name" value="AAA_31"/>
    <property type="match status" value="1"/>
</dbReference>
<name>A0A5E4U7U7_9BURK</name>
<dbReference type="PANTHER" id="PTHR13696:SF52">
    <property type="entry name" value="PARA FAMILY PROTEIN CT_582"/>
    <property type="match status" value="1"/>
</dbReference>
<evidence type="ECO:0000313" key="3">
    <source>
        <dbReference type="Proteomes" id="UP000366819"/>
    </source>
</evidence>
<organism evidence="2 3">
    <name type="scientific">Pandoraea aquatica</name>
    <dbReference type="NCBI Taxonomy" id="2508290"/>
    <lineage>
        <taxon>Bacteria</taxon>
        <taxon>Pseudomonadati</taxon>
        <taxon>Pseudomonadota</taxon>
        <taxon>Betaproteobacteria</taxon>
        <taxon>Burkholderiales</taxon>
        <taxon>Burkholderiaceae</taxon>
        <taxon>Pandoraea</taxon>
    </lineage>
</organism>
<dbReference type="InterPro" id="IPR050678">
    <property type="entry name" value="DNA_Partitioning_ATPase"/>
</dbReference>
<dbReference type="Proteomes" id="UP000366819">
    <property type="component" value="Unassembled WGS sequence"/>
</dbReference>
<dbReference type="Gene3D" id="3.40.50.300">
    <property type="entry name" value="P-loop containing nucleotide triphosphate hydrolases"/>
    <property type="match status" value="1"/>
</dbReference>
<gene>
    <name evidence="2" type="ORF">PAQ31011_01837</name>
</gene>
<proteinExistence type="predicted"/>
<dbReference type="SUPFAM" id="SSF52540">
    <property type="entry name" value="P-loop containing nucleoside triphosphate hydrolases"/>
    <property type="match status" value="1"/>
</dbReference>
<accession>A0A5E4U7U7</accession>
<evidence type="ECO:0000313" key="2">
    <source>
        <dbReference type="EMBL" id="VVD94944.1"/>
    </source>
</evidence>
<evidence type="ECO:0000259" key="1">
    <source>
        <dbReference type="Pfam" id="PF13614"/>
    </source>
</evidence>
<dbReference type="InterPro" id="IPR025669">
    <property type="entry name" value="AAA_dom"/>
</dbReference>
<protein>
    <submittedName>
        <fullName evidence="2">Chromosome partitioning protein ParA</fullName>
    </submittedName>
</protein>
<dbReference type="PANTHER" id="PTHR13696">
    <property type="entry name" value="P-LOOP CONTAINING NUCLEOSIDE TRIPHOSPHATE HYDROLASE"/>
    <property type="match status" value="1"/>
</dbReference>
<feature type="domain" description="AAA" evidence="1">
    <location>
        <begin position="4"/>
        <end position="192"/>
    </location>
</feature>
<reference evidence="2 3" key="1">
    <citation type="submission" date="2019-08" db="EMBL/GenBank/DDBJ databases">
        <authorList>
            <person name="Peeters C."/>
        </authorList>
    </citation>
    <scope>NUCLEOTIDE SEQUENCE [LARGE SCALE GENOMIC DNA]</scope>
    <source>
        <strain evidence="2 3">LMG 31011</strain>
    </source>
</reference>
<dbReference type="InterPro" id="IPR027417">
    <property type="entry name" value="P-loop_NTPase"/>
</dbReference>
<keyword evidence="3" id="KW-1185">Reference proteome</keyword>
<sequence>MAKRLVLFNYPGDVNNTTSIYELGWLMAEKHRVLLVDADPTCNLTSLILRDGFDEYYASENTGRQNLKDATSAAFKLDTLPIKLIECPSVQQAPNLHLLPGHPNLAEWDFYLMLAQDADEKYGSLKSTPGAFNNLIASCESKYNIDFTLINLGPGIGGINQNLFIHSDVFVVPTMPSPGSVKALEPLKYVTARWVRWKNESIETLEDAVYPLRPGTPKFGGMLIQRFSYRNGRTMSPHRQNAADIKSAISNDVFPHLLNQDMCFLPDQYPAAIRDDGYCLQEMDDFSALRNKAIEVGIPAFALSDAHAGEIGPLSMEEVRQRDHLRAQLDRINAGLTSLFKHV</sequence>